<gene>
    <name evidence="2" type="ORF">NIES23_00470</name>
</gene>
<dbReference type="AlphaFoldDB" id="A0A1Z4KE89"/>
<evidence type="ECO:0000256" key="1">
    <source>
        <dbReference type="SAM" id="SignalP"/>
    </source>
</evidence>
<feature type="signal peptide" evidence="1">
    <location>
        <begin position="1"/>
        <end position="25"/>
    </location>
</feature>
<name>A0A1Z4KE89_ANAVA</name>
<dbReference type="EMBL" id="AP018216">
    <property type="protein sequence ID" value="BAY67275.1"/>
    <property type="molecule type" value="Genomic_DNA"/>
</dbReference>
<proteinExistence type="predicted"/>
<evidence type="ECO:0000313" key="3">
    <source>
        <dbReference type="Proteomes" id="UP000217507"/>
    </source>
</evidence>
<dbReference type="Proteomes" id="UP000217507">
    <property type="component" value="Chromosome"/>
</dbReference>
<reference evidence="2 3" key="1">
    <citation type="submission" date="2017-06" db="EMBL/GenBank/DDBJ databases">
        <title>Genome sequencing of cyanobaciteial culture collection at National Institute for Environmental Studies (NIES).</title>
        <authorList>
            <person name="Hirose Y."/>
            <person name="Shimura Y."/>
            <person name="Fujisawa T."/>
            <person name="Nakamura Y."/>
            <person name="Kawachi M."/>
        </authorList>
    </citation>
    <scope>NUCLEOTIDE SEQUENCE [LARGE SCALE GENOMIC DNA]</scope>
    <source>
        <strain evidence="2 3">NIES-23</strain>
    </source>
</reference>
<organism evidence="2 3">
    <name type="scientific">Trichormus variabilis NIES-23</name>
    <dbReference type="NCBI Taxonomy" id="1973479"/>
    <lineage>
        <taxon>Bacteria</taxon>
        <taxon>Bacillati</taxon>
        <taxon>Cyanobacteriota</taxon>
        <taxon>Cyanophyceae</taxon>
        <taxon>Nostocales</taxon>
        <taxon>Nostocaceae</taxon>
        <taxon>Trichormus</taxon>
    </lineage>
</organism>
<dbReference type="NCBIfam" id="TIGR02595">
    <property type="entry name" value="PEP_CTERM"/>
    <property type="match status" value="1"/>
</dbReference>
<dbReference type="InterPro" id="IPR013424">
    <property type="entry name" value="Ice-binding_C"/>
</dbReference>
<sequence length="315" mass="34292">MRTFLIGLLGLASATVLTIPQAAQAQTFDFDRLEFIESRPLPANGSLFFFGDQNQNEGYAAYSNLDRNAPDAGHVGFRSDLNNRYYVTGRENSPDPTGATRSATLESLANFPNLMNYLNNNGIPLSDIGYGFGQKPGFSVTQSLNLGADVLGQDWFGRPGSPVEESIYRARPESFERYLTYQTTKIIKFGYSDTFFASADDNPDSVFGNPNIFFSNPVSPSKAPGLEGLGSGIADAFLQDVVAGGGKIQEFSEDILDPEDLAVSVNGGFEIYTFSFPIEIRIVREVPESSSILGLMFLAGGGVVTQIKRHKRSVR</sequence>
<accession>A0A1Z4KE89</accession>
<evidence type="ECO:0000313" key="2">
    <source>
        <dbReference type="EMBL" id="BAY67275.1"/>
    </source>
</evidence>
<evidence type="ECO:0008006" key="4">
    <source>
        <dbReference type="Google" id="ProtNLM"/>
    </source>
</evidence>
<feature type="chain" id="PRO_5011118203" description="PEP-CTERM protein-sorting domain-containing protein" evidence="1">
    <location>
        <begin position="26"/>
        <end position="315"/>
    </location>
</feature>
<keyword evidence="1" id="KW-0732">Signal</keyword>
<protein>
    <recommendedName>
        <fullName evidence="4">PEP-CTERM protein-sorting domain-containing protein</fullName>
    </recommendedName>
</protein>